<dbReference type="EMBL" id="UINC01100132">
    <property type="protein sequence ID" value="SVC59946.1"/>
    <property type="molecule type" value="Genomic_DNA"/>
</dbReference>
<proteinExistence type="inferred from homology"/>
<evidence type="ECO:0000256" key="1">
    <source>
        <dbReference type="ARBA" id="ARBA00005578"/>
    </source>
</evidence>
<dbReference type="InterPro" id="IPR002634">
    <property type="entry name" value="BolA"/>
</dbReference>
<dbReference type="Gene3D" id="3.30.300.90">
    <property type="entry name" value="BolA-like"/>
    <property type="match status" value="1"/>
</dbReference>
<gene>
    <name evidence="2" type="ORF">METZ01_LOCUS312800</name>
</gene>
<comment type="similarity">
    <text evidence="1">Belongs to the BolA/IbaG family.</text>
</comment>
<dbReference type="PANTHER" id="PTHR46229">
    <property type="entry name" value="BOLA TRANSCRIPTION REGULATOR"/>
    <property type="match status" value="1"/>
</dbReference>
<dbReference type="FunFam" id="3.30.300.90:FF:000001">
    <property type="entry name" value="Transcriptional regulator BolA"/>
    <property type="match status" value="1"/>
</dbReference>
<protein>
    <recommendedName>
        <fullName evidence="3">BolA protein</fullName>
    </recommendedName>
</protein>
<dbReference type="PIRSF" id="PIRSF003113">
    <property type="entry name" value="BolA"/>
    <property type="match status" value="1"/>
</dbReference>
<dbReference type="GO" id="GO:0006351">
    <property type="term" value="P:DNA-templated transcription"/>
    <property type="evidence" value="ECO:0007669"/>
    <property type="project" value="TreeGrafter"/>
</dbReference>
<dbReference type="InterPro" id="IPR050961">
    <property type="entry name" value="BolA/IbaG_stress_morph_reg"/>
</dbReference>
<dbReference type="Pfam" id="PF01722">
    <property type="entry name" value="BolA"/>
    <property type="match status" value="1"/>
</dbReference>
<dbReference type="GO" id="GO:0005829">
    <property type="term" value="C:cytosol"/>
    <property type="evidence" value="ECO:0007669"/>
    <property type="project" value="TreeGrafter"/>
</dbReference>
<evidence type="ECO:0008006" key="3">
    <source>
        <dbReference type="Google" id="ProtNLM"/>
    </source>
</evidence>
<dbReference type="InterPro" id="IPR036065">
    <property type="entry name" value="BolA-like_sf"/>
</dbReference>
<name>A0A382NFV8_9ZZZZ</name>
<accession>A0A382NFV8</accession>
<reference evidence="2" key="1">
    <citation type="submission" date="2018-05" db="EMBL/GenBank/DDBJ databases">
        <authorList>
            <person name="Lanie J.A."/>
            <person name="Ng W.-L."/>
            <person name="Kazmierczak K.M."/>
            <person name="Andrzejewski T.M."/>
            <person name="Davidsen T.M."/>
            <person name="Wayne K.J."/>
            <person name="Tettelin H."/>
            <person name="Glass J.I."/>
            <person name="Rusch D."/>
            <person name="Podicherti R."/>
            <person name="Tsui H.-C.T."/>
            <person name="Winkler M.E."/>
        </authorList>
    </citation>
    <scope>NUCLEOTIDE SEQUENCE</scope>
</reference>
<organism evidence="2">
    <name type="scientific">marine metagenome</name>
    <dbReference type="NCBI Taxonomy" id="408172"/>
    <lineage>
        <taxon>unclassified sequences</taxon>
        <taxon>metagenomes</taxon>
        <taxon>ecological metagenomes</taxon>
    </lineage>
</organism>
<dbReference type="SUPFAM" id="SSF82657">
    <property type="entry name" value="BolA-like"/>
    <property type="match status" value="1"/>
</dbReference>
<dbReference type="PANTHER" id="PTHR46229:SF2">
    <property type="entry name" value="BOLA-LIKE PROTEIN 1"/>
    <property type="match status" value="1"/>
</dbReference>
<evidence type="ECO:0000313" key="2">
    <source>
        <dbReference type="EMBL" id="SVC59946.1"/>
    </source>
</evidence>
<dbReference type="GO" id="GO:1990229">
    <property type="term" value="C:iron-sulfur cluster assembly complex"/>
    <property type="evidence" value="ECO:0007669"/>
    <property type="project" value="UniProtKB-ARBA"/>
</dbReference>
<dbReference type="AlphaFoldDB" id="A0A382NFV8"/>
<sequence>MIQTRIEEKLTDAMTLQHLEVTNESGNHNVPSGSESHFKVVLVSPEFTDLKLVARHRMVNTVLKDELASQIHALAIHTYTKDEWLRKKGEAPMSPPCLGGSKAD</sequence>